<protein>
    <submittedName>
        <fullName evidence="7">MFS general substrate transporter</fullName>
    </submittedName>
</protein>
<feature type="transmembrane region" description="Helical" evidence="5">
    <location>
        <begin position="326"/>
        <end position="345"/>
    </location>
</feature>
<dbReference type="PROSITE" id="PS50850">
    <property type="entry name" value="MFS"/>
    <property type="match status" value="1"/>
</dbReference>
<evidence type="ECO:0000256" key="4">
    <source>
        <dbReference type="ARBA" id="ARBA00023136"/>
    </source>
</evidence>
<feature type="transmembrane region" description="Helical" evidence="5">
    <location>
        <begin position="52"/>
        <end position="80"/>
    </location>
</feature>
<comment type="subcellular location">
    <subcellularLocation>
        <location evidence="1">Membrane</location>
        <topology evidence="1">Multi-pass membrane protein</topology>
    </subcellularLocation>
</comment>
<dbReference type="Pfam" id="PF07690">
    <property type="entry name" value="MFS_1"/>
    <property type="match status" value="1"/>
</dbReference>
<feature type="domain" description="Major facilitator superfamily (MFS) profile" evidence="6">
    <location>
        <begin position="54"/>
        <end position="442"/>
    </location>
</feature>
<dbReference type="SUPFAM" id="SSF103473">
    <property type="entry name" value="MFS general substrate transporter"/>
    <property type="match status" value="1"/>
</dbReference>
<evidence type="ECO:0000256" key="3">
    <source>
        <dbReference type="ARBA" id="ARBA00022989"/>
    </source>
</evidence>
<feature type="transmembrane region" description="Helical" evidence="5">
    <location>
        <begin position="144"/>
        <end position="167"/>
    </location>
</feature>
<keyword evidence="4 5" id="KW-0472">Membrane</keyword>
<keyword evidence="3 5" id="KW-1133">Transmembrane helix</keyword>
<dbReference type="InterPro" id="IPR036259">
    <property type="entry name" value="MFS_trans_sf"/>
</dbReference>
<name>A0A166QKT0_9AGAM</name>
<keyword evidence="2 5" id="KW-0812">Transmembrane</keyword>
<evidence type="ECO:0000259" key="6">
    <source>
        <dbReference type="PROSITE" id="PS50850"/>
    </source>
</evidence>
<dbReference type="PANTHER" id="PTHR23502:SF74">
    <property type="entry name" value="MAJOR FACILITATOR SUPERFAMILY (MFS) PROFILE DOMAIN-CONTAINING PROTEIN"/>
    <property type="match status" value="1"/>
</dbReference>
<organism evidence="7 8">
    <name type="scientific">Athelia psychrophila</name>
    <dbReference type="NCBI Taxonomy" id="1759441"/>
    <lineage>
        <taxon>Eukaryota</taxon>
        <taxon>Fungi</taxon>
        <taxon>Dikarya</taxon>
        <taxon>Basidiomycota</taxon>
        <taxon>Agaricomycotina</taxon>
        <taxon>Agaricomycetes</taxon>
        <taxon>Agaricomycetidae</taxon>
        <taxon>Atheliales</taxon>
        <taxon>Atheliaceae</taxon>
        <taxon>Athelia</taxon>
    </lineage>
</organism>
<reference evidence="7 8" key="1">
    <citation type="journal article" date="2016" name="Mol. Biol. Evol.">
        <title>Comparative Genomics of Early-Diverging Mushroom-Forming Fungi Provides Insights into the Origins of Lignocellulose Decay Capabilities.</title>
        <authorList>
            <person name="Nagy L.G."/>
            <person name="Riley R."/>
            <person name="Tritt A."/>
            <person name="Adam C."/>
            <person name="Daum C."/>
            <person name="Floudas D."/>
            <person name="Sun H."/>
            <person name="Yadav J.S."/>
            <person name="Pangilinan J."/>
            <person name="Larsson K.H."/>
            <person name="Matsuura K."/>
            <person name="Barry K."/>
            <person name="Labutti K."/>
            <person name="Kuo R."/>
            <person name="Ohm R.A."/>
            <person name="Bhattacharya S.S."/>
            <person name="Shirouzu T."/>
            <person name="Yoshinaga Y."/>
            <person name="Martin F.M."/>
            <person name="Grigoriev I.V."/>
            <person name="Hibbett D.S."/>
        </authorList>
    </citation>
    <scope>NUCLEOTIDE SEQUENCE [LARGE SCALE GENOMIC DNA]</scope>
    <source>
        <strain evidence="7 8">CBS 109695</strain>
    </source>
</reference>
<feature type="transmembrane region" description="Helical" evidence="5">
    <location>
        <begin position="179"/>
        <end position="197"/>
    </location>
</feature>
<evidence type="ECO:0000256" key="5">
    <source>
        <dbReference type="SAM" id="Phobius"/>
    </source>
</evidence>
<dbReference type="AlphaFoldDB" id="A0A166QKT0"/>
<dbReference type="Proteomes" id="UP000076532">
    <property type="component" value="Unassembled WGS sequence"/>
</dbReference>
<dbReference type="EMBL" id="KV417509">
    <property type="protein sequence ID" value="KZP27267.1"/>
    <property type="molecule type" value="Genomic_DNA"/>
</dbReference>
<dbReference type="Gene3D" id="1.20.1250.20">
    <property type="entry name" value="MFS general substrate transporter like domains"/>
    <property type="match status" value="1"/>
</dbReference>
<dbReference type="PANTHER" id="PTHR23502">
    <property type="entry name" value="MAJOR FACILITATOR SUPERFAMILY"/>
    <property type="match status" value="1"/>
</dbReference>
<evidence type="ECO:0000256" key="1">
    <source>
        <dbReference type="ARBA" id="ARBA00004141"/>
    </source>
</evidence>
<evidence type="ECO:0000313" key="8">
    <source>
        <dbReference type="Proteomes" id="UP000076532"/>
    </source>
</evidence>
<dbReference type="GO" id="GO:0022857">
    <property type="term" value="F:transmembrane transporter activity"/>
    <property type="evidence" value="ECO:0007669"/>
    <property type="project" value="InterPro"/>
</dbReference>
<dbReference type="STRING" id="436010.A0A166QKT0"/>
<feature type="transmembrane region" description="Helical" evidence="5">
    <location>
        <begin position="209"/>
        <end position="238"/>
    </location>
</feature>
<accession>A0A166QKT0</accession>
<dbReference type="InterPro" id="IPR011701">
    <property type="entry name" value="MFS"/>
</dbReference>
<dbReference type="InterPro" id="IPR020846">
    <property type="entry name" value="MFS_dom"/>
</dbReference>
<evidence type="ECO:0000313" key="7">
    <source>
        <dbReference type="EMBL" id="KZP27267.1"/>
    </source>
</evidence>
<sequence length="442" mass="48392">MASSTVTLAQLRALLAFFNEEKSHGAAQGARRQQHSPDNLTNPKNWSVKYKYLLSGLCCLCTLNVGFGSSAPTSAIGFIAKDFGVAPEISDLITSLFLVGFIAGPTVWGPGSELVGRQIIYRVSMVCYTLVILGQALAPNIEVMLITRFFAGFFASAPLTSSGGALVDIWDPATRGHAVAIFAACVAPGPVCGPFAGGFVTTSRLGWRWVFRVVMIVSWVVTVAVGCIMPETFVPVLLERKAIEMRAEKPAENAEVYTEHEKHDWSFKGVVNCTFLRPLIMLYKEPILVLTTLYLSFVYGLLYAMFDAVPIVFYELRGFSLGKPGLVFISFGLGAIDGSAINFYYSLQYARSGSMCFRTRSERHVPLRHRCHLPALNWANTVAGCIAAVPTPVPFLFFKYGARIRAGCTFSPCIDLWIAKQLEIEDREAEEMANGKASEAEV</sequence>
<dbReference type="GO" id="GO:0005886">
    <property type="term" value="C:plasma membrane"/>
    <property type="evidence" value="ECO:0007669"/>
    <property type="project" value="TreeGrafter"/>
</dbReference>
<keyword evidence="8" id="KW-1185">Reference proteome</keyword>
<feature type="transmembrane region" description="Helical" evidence="5">
    <location>
        <begin position="92"/>
        <end position="108"/>
    </location>
</feature>
<gene>
    <name evidence="7" type="ORF">FIBSPDRAFT_886529</name>
</gene>
<feature type="transmembrane region" description="Helical" evidence="5">
    <location>
        <begin position="120"/>
        <end position="138"/>
    </location>
</feature>
<evidence type="ECO:0000256" key="2">
    <source>
        <dbReference type="ARBA" id="ARBA00022692"/>
    </source>
</evidence>
<feature type="transmembrane region" description="Helical" evidence="5">
    <location>
        <begin position="287"/>
        <end position="306"/>
    </location>
</feature>
<dbReference type="OrthoDB" id="9986881at2759"/>
<proteinExistence type="predicted"/>